<reference evidence="2 3" key="1">
    <citation type="submission" date="2024-10" db="EMBL/GenBank/DDBJ databases">
        <authorList>
            <person name="Kim D."/>
        </authorList>
    </citation>
    <scope>NUCLEOTIDE SEQUENCE [LARGE SCALE GENOMIC DNA]</scope>
    <source>
        <strain evidence="2">Taebaek</strain>
    </source>
</reference>
<keyword evidence="1" id="KW-1133">Transmembrane helix</keyword>
<proteinExistence type="predicted"/>
<dbReference type="AlphaFoldDB" id="A0ABD2KCD5"/>
<evidence type="ECO:0000313" key="2">
    <source>
        <dbReference type="EMBL" id="KAL3100608.1"/>
    </source>
</evidence>
<dbReference type="Proteomes" id="UP001620645">
    <property type="component" value="Unassembled WGS sequence"/>
</dbReference>
<protein>
    <submittedName>
        <fullName evidence="2">Uncharacterized protein</fullName>
    </submittedName>
</protein>
<dbReference type="EMBL" id="JBICCN010000028">
    <property type="protein sequence ID" value="KAL3100608.1"/>
    <property type="molecule type" value="Genomic_DNA"/>
</dbReference>
<keyword evidence="3" id="KW-1185">Reference proteome</keyword>
<name>A0ABD2KCD5_HETSC</name>
<sequence>MVEAHLINARKHGMFAHEMRCQCPANKVMATQLSKVKTQYTDKYRRVCCWLVLVISIILFVALAVHLLVEYNTIQQTKNFPLYLLNFALILIITIITSLVFLCCYKSYFERRHTALEVLYNCDSCGHNVHRTYECFIYYYYVHHANHHSYRYYRNKTYSPWGQYTATNVTKTVLQKPRAMTTIEAVEREFDMMSGANKDDYMTSWAWTVDLMNRIN</sequence>
<evidence type="ECO:0000313" key="3">
    <source>
        <dbReference type="Proteomes" id="UP001620645"/>
    </source>
</evidence>
<keyword evidence="1" id="KW-0812">Transmembrane</keyword>
<gene>
    <name evidence="2" type="ORF">niasHS_001174</name>
</gene>
<evidence type="ECO:0000256" key="1">
    <source>
        <dbReference type="SAM" id="Phobius"/>
    </source>
</evidence>
<feature type="transmembrane region" description="Helical" evidence="1">
    <location>
        <begin position="81"/>
        <end position="105"/>
    </location>
</feature>
<feature type="transmembrane region" description="Helical" evidence="1">
    <location>
        <begin position="47"/>
        <end position="69"/>
    </location>
</feature>
<accession>A0ABD2KCD5</accession>
<comment type="caution">
    <text evidence="2">The sequence shown here is derived from an EMBL/GenBank/DDBJ whole genome shotgun (WGS) entry which is preliminary data.</text>
</comment>
<organism evidence="2 3">
    <name type="scientific">Heterodera schachtii</name>
    <name type="common">Sugarbeet cyst nematode worm</name>
    <name type="synonym">Tylenchus schachtii</name>
    <dbReference type="NCBI Taxonomy" id="97005"/>
    <lineage>
        <taxon>Eukaryota</taxon>
        <taxon>Metazoa</taxon>
        <taxon>Ecdysozoa</taxon>
        <taxon>Nematoda</taxon>
        <taxon>Chromadorea</taxon>
        <taxon>Rhabditida</taxon>
        <taxon>Tylenchina</taxon>
        <taxon>Tylenchomorpha</taxon>
        <taxon>Tylenchoidea</taxon>
        <taxon>Heteroderidae</taxon>
        <taxon>Heteroderinae</taxon>
        <taxon>Heterodera</taxon>
    </lineage>
</organism>
<keyword evidence="1" id="KW-0472">Membrane</keyword>